<dbReference type="InterPro" id="IPR003593">
    <property type="entry name" value="AAA+_ATPase"/>
</dbReference>
<dbReference type="GO" id="GO:0016887">
    <property type="term" value="F:ATP hydrolysis activity"/>
    <property type="evidence" value="ECO:0007669"/>
    <property type="project" value="InterPro"/>
</dbReference>
<dbReference type="InterPro" id="IPR003959">
    <property type="entry name" value="ATPase_AAA_core"/>
</dbReference>
<evidence type="ECO:0000256" key="4">
    <source>
        <dbReference type="ARBA" id="ARBA00022840"/>
    </source>
</evidence>
<organism evidence="8 9">
    <name type="scientific">Pisum sativum</name>
    <name type="common">Garden pea</name>
    <name type="synonym">Lathyrus oleraceus</name>
    <dbReference type="NCBI Taxonomy" id="3888"/>
    <lineage>
        <taxon>Eukaryota</taxon>
        <taxon>Viridiplantae</taxon>
        <taxon>Streptophyta</taxon>
        <taxon>Embryophyta</taxon>
        <taxon>Tracheophyta</taxon>
        <taxon>Spermatophyta</taxon>
        <taxon>Magnoliopsida</taxon>
        <taxon>eudicotyledons</taxon>
        <taxon>Gunneridae</taxon>
        <taxon>Pentapetalae</taxon>
        <taxon>rosids</taxon>
        <taxon>fabids</taxon>
        <taxon>Fabales</taxon>
        <taxon>Fabaceae</taxon>
        <taxon>Papilionoideae</taxon>
        <taxon>50 kb inversion clade</taxon>
        <taxon>NPAAA clade</taxon>
        <taxon>Hologalegina</taxon>
        <taxon>IRL clade</taxon>
        <taxon>Fabeae</taxon>
        <taxon>Lathyrus</taxon>
    </lineage>
</organism>
<evidence type="ECO:0000256" key="6">
    <source>
        <dbReference type="ARBA" id="ARBA00023128"/>
    </source>
</evidence>
<dbReference type="PANTHER" id="PTHR45644">
    <property type="entry name" value="AAA ATPASE, PUTATIVE (AFU_ORTHOLOGUE AFUA_2G12920)-RELATED-RELATED"/>
    <property type="match status" value="1"/>
</dbReference>
<proteinExistence type="predicted"/>
<keyword evidence="9" id="KW-1185">Reference proteome</keyword>
<dbReference type="Gene3D" id="2.30.30.750">
    <property type="match status" value="1"/>
</dbReference>
<dbReference type="GO" id="GO:0005741">
    <property type="term" value="C:mitochondrial outer membrane"/>
    <property type="evidence" value="ECO:0007669"/>
    <property type="project" value="UniProtKB-SubCell"/>
</dbReference>
<dbReference type="PROSITE" id="PS00674">
    <property type="entry name" value="AAA"/>
    <property type="match status" value="1"/>
</dbReference>
<dbReference type="GO" id="GO:0005524">
    <property type="term" value="F:ATP binding"/>
    <property type="evidence" value="ECO:0007669"/>
    <property type="project" value="UniProtKB-KW"/>
</dbReference>
<dbReference type="Gene3D" id="3.40.50.300">
    <property type="entry name" value="P-loop containing nucleotide triphosphate hydrolases"/>
    <property type="match status" value="1"/>
</dbReference>
<dbReference type="Pfam" id="PF24933">
    <property type="entry name" value="DUF7751"/>
    <property type="match status" value="1"/>
</dbReference>
<keyword evidence="4" id="KW-0067">ATP-binding</keyword>
<dbReference type="PANTHER" id="PTHR45644:SF73">
    <property type="entry name" value="AAA-TYPE ATPASE FAMILY PROTEIN"/>
    <property type="match status" value="1"/>
</dbReference>
<dbReference type="SUPFAM" id="SSF52540">
    <property type="entry name" value="P-loop containing nucleoside triphosphate hydrolases"/>
    <property type="match status" value="1"/>
</dbReference>
<feature type="domain" description="AAA+ ATPase" evidence="7">
    <location>
        <begin position="602"/>
        <end position="742"/>
    </location>
</feature>
<sequence>MEKNPSWGRLISHSSSEYPHIDFTEDNFKLDCCGILANFSPIEGGDLPYILMELIEGVVTVNNSDHERVNRKRMLVSDGDELKFQSAVYTLQLEFVSARRLRSIVEKDMLAEKERKKFDENLMNKIIHPHDIRISFKDFPYFISDNTKSFMIASTGIHLDANSTNVRKVAPTNFLLETQRILLTGPAEIYQEALSKAIAKHFDARLLIVDLLSFSAETKAGSSNKRISKHKILLKEQLLKAGSRVSYENEFGVNFPGEPVNGSTGLILLYFEDNSRAKVGVRFDKPFKGGNDLGGICEVGYGYFCNARHLNLLETQNEGDDFNKKLVNRIFEFASNQGEKGSLVVLLQNLEKVVEGEWHVLKNVVENLPSNVVLIVSHTQGFEEKTQPNQKQGLSQFQLLEKRSRQIEGSNNPTDELMEQIGGLFPNKLTIHLPKDHTSLSRWKQQLEHHVKSINAQLNAVTIRSIMNKSAMHCPDFESLYIDDQALTTQNAHKIIGWALSYPGVTVKDSSIVLSSESISYGHNILKKIQNSEKKLNNSVKDVFIDGELEEKVMADVISPSDIGITFNDIGALENVKNTLRELIMLPLQRPELFSKGQLTKPCKGILLFGPPGTGKTMLAKAIATEAGANFINVSLSSIISKWSGESEKYIKALFSIAHKIAPTVIFIDEVDSLLGKRGGADSSYNDAHYNKIKTEFFVHWDGLRTNENNRVLVLTATNRPWDLDDAVIRRLPRRLLINLPDASNREKILKLILAADHLSMDVDLEELANKTSGYSGSDLKDLCVAAAYCPIRERLEIEKKQRRYPSIKDGGSVACLKRSSG</sequence>
<dbReference type="EMBL" id="JAMSHJ010000004">
    <property type="protein sequence ID" value="KAI5415712.1"/>
    <property type="molecule type" value="Genomic_DNA"/>
</dbReference>
<evidence type="ECO:0000259" key="7">
    <source>
        <dbReference type="SMART" id="SM00382"/>
    </source>
</evidence>
<name>A0A9D4X8W2_PEA</name>
<keyword evidence="3" id="KW-1000">Mitochondrion outer membrane</keyword>
<evidence type="ECO:0000256" key="3">
    <source>
        <dbReference type="ARBA" id="ARBA00022787"/>
    </source>
</evidence>
<dbReference type="InterPro" id="IPR027417">
    <property type="entry name" value="P-loop_NTPase"/>
</dbReference>
<dbReference type="FunFam" id="3.40.50.300:FF:001025">
    <property type="entry name" value="ATPase family, AAA domain-containing 2B"/>
    <property type="match status" value="1"/>
</dbReference>
<dbReference type="AlphaFoldDB" id="A0A9D4X8W2"/>
<comment type="caution">
    <text evidence="8">The sequence shown here is derived from an EMBL/GenBank/DDBJ whole genome shotgun (WGS) entry which is preliminary data.</text>
</comment>
<keyword evidence="6" id="KW-0496">Mitochondrion</keyword>
<evidence type="ECO:0000256" key="1">
    <source>
        <dbReference type="ARBA" id="ARBA00004572"/>
    </source>
</evidence>
<dbReference type="InterPro" id="IPR041569">
    <property type="entry name" value="AAA_lid_3"/>
</dbReference>
<dbReference type="Gramene" id="Psat04G0093700-T1">
    <property type="protein sequence ID" value="KAI5415712.1"/>
    <property type="gene ID" value="KIW84_040937"/>
</dbReference>
<protein>
    <recommendedName>
        <fullName evidence="7">AAA+ ATPase domain-containing protein</fullName>
    </recommendedName>
</protein>
<keyword evidence="3" id="KW-0472">Membrane</keyword>
<evidence type="ECO:0000256" key="2">
    <source>
        <dbReference type="ARBA" id="ARBA00022741"/>
    </source>
</evidence>
<keyword evidence="5" id="KW-0175">Coiled coil</keyword>
<dbReference type="InterPro" id="IPR056653">
    <property type="entry name" value="DUF7751"/>
</dbReference>
<evidence type="ECO:0000313" key="9">
    <source>
        <dbReference type="Proteomes" id="UP001058974"/>
    </source>
</evidence>
<dbReference type="Pfam" id="PF17862">
    <property type="entry name" value="AAA_lid_3"/>
    <property type="match status" value="1"/>
</dbReference>
<evidence type="ECO:0000256" key="5">
    <source>
        <dbReference type="ARBA" id="ARBA00023054"/>
    </source>
</evidence>
<dbReference type="Proteomes" id="UP001058974">
    <property type="component" value="Chromosome 4"/>
</dbReference>
<dbReference type="InterPro" id="IPR003960">
    <property type="entry name" value="ATPase_AAA_CS"/>
</dbReference>
<dbReference type="Pfam" id="PF00004">
    <property type="entry name" value="AAA"/>
    <property type="match status" value="1"/>
</dbReference>
<comment type="subcellular location">
    <subcellularLocation>
        <location evidence="1">Mitochondrion outer membrane</location>
        <topology evidence="1">Single-pass membrane protein</topology>
    </subcellularLocation>
</comment>
<evidence type="ECO:0000313" key="8">
    <source>
        <dbReference type="EMBL" id="KAI5415712.1"/>
    </source>
</evidence>
<dbReference type="Gene3D" id="1.10.8.60">
    <property type="match status" value="1"/>
</dbReference>
<keyword evidence="2" id="KW-0547">Nucleotide-binding</keyword>
<dbReference type="SMART" id="SM00382">
    <property type="entry name" value="AAA"/>
    <property type="match status" value="1"/>
</dbReference>
<gene>
    <name evidence="8" type="ORF">KIW84_040937</name>
</gene>
<dbReference type="InterPro" id="IPR051701">
    <property type="entry name" value="Mito_OM_Translocase_MSP1"/>
</dbReference>
<accession>A0A9D4X8W2</accession>
<dbReference type="InterPro" id="IPR047008">
    <property type="entry name" value="XRN1_SH3_sf"/>
</dbReference>
<reference evidence="8 9" key="1">
    <citation type="journal article" date="2022" name="Nat. Genet.">
        <title>Improved pea reference genome and pan-genome highlight genomic features and evolutionary characteristics.</title>
        <authorList>
            <person name="Yang T."/>
            <person name="Liu R."/>
            <person name="Luo Y."/>
            <person name="Hu S."/>
            <person name="Wang D."/>
            <person name="Wang C."/>
            <person name="Pandey M.K."/>
            <person name="Ge S."/>
            <person name="Xu Q."/>
            <person name="Li N."/>
            <person name="Li G."/>
            <person name="Huang Y."/>
            <person name="Saxena R.K."/>
            <person name="Ji Y."/>
            <person name="Li M."/>
            <person name="Yan X."/>
            <person name="He Y."/>
            <person name="Liu Y."/>
            <person name="Wang X."/>
            <person name="Xiang C."/>
            <person name="Varshney R.K."/>
            <person name="Ding H."/>
            <person name="Gao S."/>
            <person name="Zong X."/>
        </authorList>
    </citation>
    <scope>NUCLEOTIDE SEQUENCE [LARGE SCALE GENOMIC DNA]</scope>
    <source>
        <strain evidence="8 9">cv. Zhongwan 6</strain>
    </source>
</reference>